<dbReference type="InterPro" id="IPR018108">
    <property type="entry name" value="MCP_transmembrane"/>
</dbReference>
<evidence type="ECO:0000256" key="7">
    <source>
        <dbReference type="ARBA" id="ARBA00023136"/>
    </source>
</evidence>
<evidence type="ECO:0000256" key="2">
    <source>
        <dbReference type="ARBA" id="ARBA00006375"/>
    </source>
</evidence>
<dbReference type="GO" id="GO:0005743">
    <property type="term" value="C:mitochondrial inner membrane"/>
    <property type="evidence" value="ECO:0007669"/>
    <property type="project" value="UniProtKB-SubCell"/>
</dbReference>
<dbReference type="Proteomes" id="UP000799421">
    <property type="component" value="Unassembled WGS sequence"/>
</dbReference>
<evidence type="ECO:0000256" key="9">
    <source>
        <dbReference type="RuleBase" id="RU000488"/>
    </source>
</evidence>
<dbReference type="EMBL" id="MU006050">
    <property type="protein sequence ID" value="KAF2857332.1"/>
    <property type="molecule type" value="Genomic_DNA"/>
</dbReference>
<keyword evidence="9" id="KW-0813">Transport</keyword>
<dbReference type="Pfam" id="PF00153">
    <property type="entry name" value="Mito_carr"/>
    <property type="match status" value="1"/>
</dbReference>
<keyword evidence="6" id="KW-0496">Mitochondrion</keyword>
<evidence type="ECO:0000256" key="4">
    <source>
        <dbReference type="ARBA" id="ARBA00022792"/>
    </source>
</evidence>
<evidence type="ECO:0000256" key="5">
    <source>
        <dbReference type="ARBA" id="ARBA00022989"/>
    </source>
</evidence>
<dbReference type="InterPro" id="IPR023395">
    <property type="entry name" value="MCP_dom_sf"/>
</dbReference>
<evidence type="ECO:0000313" key="11">
    <source>
        <dbReference type="Proteomes" id="UP000799421"/>
    </source>
</evidence>
<dbReference type="Gene3D" id="1.50.40.10">
    <property type="entry name" value="Mitochondrial carrier domain"/>
    <property type="match status" value="1"/>
</dbReference>
<keyword evidence="5" id="KW-1133">Transmembrane helix</keyword>
<accession>A0A6A7BQC6</accession>
<sequence>MYNGMVCGQVKPTVVNVKDSLLGFDIDTSEVFRRMKKKPRSAILFESRGQSRAQGEQVRQAFLHYEKNGDWYIEPAITDAFGVFMVYPIDLVKTRMQNQRQSRVGQLLYKDSMDCFSKLLCNEGTRGLYSGVLPQLIGVAPEKATMLMFNDFVHGKFNKPTLALG</sequence>
<name>A0A6A7BQC6_9PEZI</name>
<keyword evidence="3 8" id="KW-0812">Transmembrane</keyword>
<evidence type="ECO:0000256" key="3">
    <source>
        <dbReference type="ARBA" id="ARBA00022692"/>
    </source>
</evidence>
<dbReference type="PANTHER" id="PTHR45678:SF9">
    <property type="entry name" value="CALCIUM-BINDING MITOCHONDRIAL CARRIER PROTEIN ARALAR1"/>
    <property type="match status" value="1"/>
</dbReference>
<dbReference type="InterPro" id="IPR051028">
    <property type="entry name" value="Mito_Solute_Carrier"/>
</dbReference>
<dbReference type="AlphaFoldDB" id="A0A6A7BQC6"/>
<dbReference type="GO" id="GO:0043490">
    <property type="term" value="P:malate-aspartate shuttle"/>
    <property type="evidence" value="ECO:0007669"/>
    <property type="project" value="TreeGrafter"/>
</dbReference>
<dbReference type="GO" id="GO:0005313">
    <property type="term" value="F:L-glutamate transmembrane transporter activity"/>
    <property type="evidence" value="ECO:0007669"/>
    <property type="project" value="TreeGrafter"/>
</dbReference>
<reference evidence="10" key="1">
    <citation type="journal article" date="2020" name="Stud. Mycol.">
        <title>101 Dothideomycetes genomes: a test case for predicting lifestyles and emergence of pathogens.</title>
        <authorList>
            <person name="Haridas S."/>
            <person name="Albert R."/>
            <person name="Binder M."/>
            <person name="Bloem J."/>
            <person name="Labutti K."/>
            <person name="Salamov A."/>
            <person name="Andreopoulos B."/>
            <person name="Baker S."/>
            <person name="Barry K."/>
            <person name="Bills G."/>
            <person name="Bluhm B."/>
            <person name="Cannon C."/>
            <person name="Castanera R."/>
            <person name="Culley D."/>
            <person name="Daum C."/>
            <person name="Ezra D."/>
            <person name="Gonzalez J."/>
            <person name="Henrissat B."/>
            <person name="Kuo A."/>
            <person name="Liang C."/>
            <person name="Lipzen A."/>
            <person name="Lutzoni F."/>
            <person name="Magnuson J."/>
            <person name="Mondo S."/>
            <person name="Nolan M."/>
            <person name="Ohm R."/>
            <person name="Pangilinan J."/>
            <person name="Park H.-J."/>
            <person name="Ramirez L."/>
            <person name="Alfaro M."/>
            <person name="Sun H."/>
            <person name="Tritt A."/>
            <person name="Yoshinaga Y."/>
            <person name="Zwiers L.-H."/>
            <person name="Turgeon B."/>
            <person name="Goodwin S."/>
            <person name="Spatafora J."/>
            <person name="Crous P."/>
            <person name="Grigoriev I."/>
        </authorList>
    </citation>
    <scope>NUCLEOTIDE SEQUENCE</scope>
    <source>
        <strain evidence="10">CBS 480.64</strain>
    </source>
</reference>
<keyword evidence="4" id="KW-0999">Mitochondrion inner membrane</keyword>
<proteinExistence type="inferred from homology"/>
<dbReference type="GO" id="GO:0015183">
    <property type="term" value="F:L-aspartate transmembrane transporter activity"/>
    <property type="evidence" value="ECO:0007669"/>
    <property type="project" value="TreeGrafter"/>
</dbReference>
<dbReference type="PANTHER" id="PTHR45678">
    <property type="entry name" value="MITOCHONDRIAL 2-OXODICARBOXYLATE CARRIER 1-RELATED"/>
    <property type="match status" value="1"/>
</dbReference>
<evidence type="ECO:0000256" key="1">
    <source>
        <dbReference type="ARBA" id="ARBA00004448"/>
    </source>
</evidence>
<keyword evidence="11" id="KW-1185">Reference proteome</keyword>
<keyword evidence="7 8" id="KW-0472">Membrane</keyword>
<evidence type="ECO:0008006" key="12">
    <source>
        <dbReference type="Google" id="ProtNLM"/>
    </source>
</evidence>
<feature type="repeat" description="Solcar" evidence="8">
    <location>
        <begin position="66"/>
        <end position="156"/>
    </location>
</feature>
<protein>
    <recommendedName>
        <fullName evidence="12">Mitochondrial carrier</fullName>
    </recommendedName>
</protein>
<evidence type="ECO:0000313" key="10">
    <source>
        <dbReference type="EMBL" id="KAF2857332.1"/>
    </source>
</evidence>
<dbReference type="PROSITE" id="PS50920">
    <property type="entry name" value="SOLCAR"/>
    <property type="match status" value="1"/>
</dbReference>
<dbReference type="SUPFAM" id="SSF103506">
    <property type="entry name" value="Mitochondrial carrier"/>
    <property type="match status" value="1"/>
</dbReference>
<comment type="similarity">
    <text evidence="2 9">Belongs to the mitochondrial carrier (TC 2.A.29) family.</text>
</comment>
<comment type="subcellular location">
    <subcellularLocation>
        <location evidence="1">Mitochondrion inner membrane</location>
        <topology evidence="1">Multi-pass membrane protein</topology>
    </subcellularLocation>
</comment>
<dbReference type="OrthoDB" id="2161at2759"/>
<gene>
    <name evidence="10" type="ORF">K470DRAFT_260927</name>
</gene>
<evidence type="ECO:0000256" key="6">
    <source>
        <dbReference type="ARBA" id="ARBA00023128"/>
    </source>
</evidence>
<organism evidence="10 11">
    <name type="scientific">Piedraia hortae CBS 480.64</name>
    <dbReference type="NCBI Taxonomy" id="1314780"/>
    <lineage>
        <taxon>Eukaryota</taxon>
        <taxon>Fungi</taxon>
        <taxon>Dikarya</taxon>
        <taxon>Ascomycota</taxon>
        <taxon>Pezizomycotina</taxon>
        <taxon>Dothideomycetes</taxon>
        <taxon>Dothideomycetidae</taxon>
        <taxon>Capnodiales</taxon>
        <taxon>Piedraiaceae</taxon>
        <taxon>Piedraia</taxon>
    </lineage>
</organism>
<evidence type="ECO:0000256" key="8">
    <source>
        <dbReference type="PROSITE-ProRule" id="PRU00282"/>
    </source>
</evidence>